<dbReference type="RefSeq" id="WP_312986227.1">
    <property type="nucleotide sequence ID" value="NZ_BAAAUI010000059.1"/>
</dbReference>
<comment type="function">
    <text evidence="1 8">Carrier of the growing fatty acid chain in fatty acid biosynthesis.</text>
</comment>
<dbReference type="SUPFAM" id="SSF47336">
    <property type="entry name" value="ACP-like"/>
    <property type="match status" value="1"/>
</dbReference>
<dbReference type="Proteomes" id="UP000533598">
    <property type="component" value="Unassembled WGS sequence"/>
</dbReference>
<accession>A0A7W7C4A3</accession>
<evidence type="ECO:0000256" key="3">
    <source>
        <dbReference type="ARBA" id="ARBA00022516"/>
    </source>
</evidence>
<dbReference type="InterPro" id="IPR006162">
    <property type="entry name" value="Ppantetheine_attach_site"/>
</dbReference>
<name>A0A7W7C4A3_9PSEU</name>
<keyword evidence="3 8" id="KW-0444">Lipid biosynthesis</keyword>
<dbReference type="SMART" id="SM00823">
    <property type="entry name" value="PKS_PP"/>
    <property type="match status" value="1"/>
</dbReference>
<feature type="domain" description="Carrier" evidence="9">
    <location>
        <begin position="1"/>
        <end position="79"/>
    </location>
</feature>
<dbReference type="HAMAP" id="MF_01217">
    <property type="entry name" value="Acyl_carrier"/>
    <property type="match status" value="1"/>
</dbReference>
<evidence type="ECO:0000256" key="2">
    <source>
        <dbReference type="ARBA" id="ARBA00022450"/>
    </source>
</evidence>
<evidence type="ECO:0000256" key="1">
    <source>
        <dbReference type="ARBA" id="ARBA00003180"/>
    </source>
</evidence>
<evidence type="ECO:0000256" key="4">
    <source>
        <dbReference type="ARBA" id="ARBA00022553"/>
    </source>
</evidence>
<dbReference type="InterPro" id="IPR036736">
    <property type="entry name" value="ACP-like_sf"/>
</dbReference>
<sequence length="79" mass="8835">MEDQVERIRAVISRVLGVEPERVGPDTSFLAELGADSMMLIELLANLEIEYDIEVDESELAHLVDLRSVLDVLARARQA</sequence>
<dbReference type="Gene3D" id="1.10.1200.10">
    <property type="entry name" value="ACP-like"/>
    <property type="match status" value="1"/>
</dbReference>
<dbReference type="InterPro" id="IPR009081">
    <property type="entry name" value="PP-bd_ACP"/>
</dbReference>
<dbReference type="InterPro" id="IPR003231">
    <property type="entry name" value="ACP"/>
</dbReference>
<keyword evidence="8" id="KW-0963">Cytoplasm</keyword>
<dbReference type="PROSITE" id="PS50075">
    <property type="entry name" value="CARRIER"/>
    <property type="match status" value="1"/>
</dbReference>
<keyword evidence="11" id="KW-1185">Reference proteome</keyword>
<feature type="modified residue" description="O-(pantetheine 4'-phosphoryl)serine" evidence="8">
    <location>
        <position position="37"/>
    </location>
</feature>
<protein>
    <recommendedName>
        <fullName evidence="8">Acyl carrier protein</fullName>
        <shortName evidence="8">ACP</shortName>
    </recommendedName>
</protein>
<evidence type="ECO:0000256" key="8">
    <source>
        <dbReference type="HAMAP-Rule" id="MF_01217"/>
    </source>
</evidence>
<dbReference type="UniPathway" id="UPA00094"/>
<dbReference type="GO" id="GO:0031177">
    <property type="term" value="F:phosphopantetheine binding"/>
    <property type="evidence" value="ECO:0007669"/>
    <property type="project" value="InterPro"/>
</dbReference>
<comment type="caution">
    <text evidence="10">The sequence shown here is derived from an EMBL/GenBank/DDBJ whole genome shotgun (WGS) entry which is preliminary data.</text>
</comment>
<comment type="similarity">
    <text evidence="8">Belongs to the acyl carrier protein (ACP) family.</text>
</comment>
<evidence type="ECO:0000256" key="5">
    <source>
        <dbReference type="ARBA" id="ARBA00022832"/>
    </source>
</evidence>
<dbReference type="Pfam" id="PF00550">
    <property type="entry name" value="PP-binding"/>
    <property type="match status" value="1"/>
</dbReference>
<comment type="pathway">
    <text evidence="8">Lipid metabolism; fatty acid biosynthesis.</text>
</comment>
<gene>
    <name evidence="8" type="primary">acpP</name>
    <name evidence="10" type="ORF">HNR67_000410</name>
</gene>
<reference evidence="10 11" key="1">
    <citation type="submission" date="2020-08" db="EMBL/GenBank/DDBJ databases">
        <title>Sequencing the genomes of 1000 actinobacteria strains.</title>
        <authorList>
            <person name="Klenk H.-P."/>
        </authorList>
    </citation>
    <scope>NUCLEOTIDE SEQUENCE [LARGE SCALE GENOMIC DNA]</scope>
    <source>
        <strain evidence="10 11">DSM 44230</strain>
    </source>
</reference>
<proteinExistence type="inferred from homology"/>
<dbReference type="AlphaFoldDB" id="A0A7W7C4A3"/>
<dbReference type="GO" id="GO:0005737">
    <property type="term" value="C:cytoplasm"/>
    <property type="evidence" value="ECO:0007669"/>
    <property type="project" value="UniProtKB-SubCell"/>
</dbReference>
<evidence type="ECO:0000313" key="11">
    <source>
        <dbReference type="Proteomes" id="UP000533598"/>
    </source>
</evidence>
<comment type="PTM">
    <text evidence="8">4'-phosphopantetheine is transferred from CoA to a specific serine of apo-ACP by AcpS. This modification is essential for activity because fatty acids are bound in thioester linkage to the sulfhydryl of the prosthetic group.</text>
</comment>
<evidence type="ECO:0000256" key="7">
    <source>
        <dbReference type="ARBA" id="ARBA00023160"/>
    </source>
</evidence>
<dbReference type="EMBL" id="JACHMH010000001">
    <property type="protein sequence ID" value="MBB4674292.1"/>
    <property type="molecule type" value="Genomic_DNA"/>
</dbReference>
<keyword evidence="5 8" id="KW-0276">Fatty acid metabolism</keyword>
<keyword evidence="4 8" id="KW-0597">Phosphoprotein</keyword>
<dbReference type="GO" id="GO:0000036">
    <property type="term" value="F:acyl carrier activity"/>
    <property type="evidence" value="ECO:0007669"/>
    <property type="project" value="UniProtKB-UniRule"/>
</dbReference>
<evidence type="ECO:0000259" key="9">
    <source>
        <dbReference type="PROSITE" id="PS50075"/>
    </source>
</evidence>
<keyword evidence="2 8" id="KW-0596">Phosphopantetheine</keyword>
<evidence type="ECO:0000256" key="6">
    <source>
        <dbReference type="ARBA" id="ARBA00023098"/>
    </source>
</evidence>
<organism evidence="10 11">
    <name type="scientific">Crossiella cryophila</name>
    <dbReference type="NCBI Taxonomy" id="43355"/>
    <lineage>
        <taxon>Bacteria</taxon>
        <taxon>Bacillati</taxon>
        <taxon>Actinomycetota</taxon>
        <taxon>Actinomycetes</taxon>
        <taxon>Pseudonocardiales</taxon>
        <taxon>Pseudonocardiaceae</taxon>
        <taxon>Crossiella</taxon>
    </lineage>
</organism>
<dbReference type="InterPro" id="IPR020806">
    <property type="entry name" value="PKS_PP-bd"/>
</dbReference>
<keyword evidence="6 8" id="KW-0443">Lipid metabolism</keyword>
<evidence type="ECO:0000313" key="10">
    <source>
        <dbReference type="EMBL" id="MBB4674292.1"/>
    </source>
</evidence>
<keyword evidence="7 8" id="KW-0275">Fatty acid biosynthesis</keyword>
<comment type="subcellular location">
    <subcellularLocation>
        <location evidence="8">Cytoplasm</location>
    </subcellularLocation>
</comment>
<dbReference type="PROSITE" id="PS00012">
    <property type="entry name" value="PHOSPHOPANTETHEINE"/>
    <property type="match status" value="1"/>
</dbReference>